<evidence type="ECO:0000256" key="3">
    <source>
        <dbReference type="ARBA" id="ARBA00023157"/>
    </source>
</evidence>
<keyword evidence="5" id="KW-0732">Signal</keyword>
<dbReference type="InterPro" id="IPR006597">
    <property type="entry name" value="Sel1-like"/>
</dbReference>
<evidence type="ECO:0000313" key="7">
    <source>
        <dbReference type="EMBL" id="QNM91189.1"/>
    </source>
</evidence>
<sequence length="205" mass="23352">MMLKVIKFSSIFIVLSIFTACAGHKKAMEVLPNELEQLNQDCKRDSLAFELDCYDFIATKNSFAMLRLGIDAQDKGRPAEAFERYTKAQKAGNFYANALLSTLYGNGLGVEFDEKKSINLLKDVEDVDPIAAYRLSYYYFSNGNPQKAIELLEYAATNEVKDAQKDLVLVYTNGQYIEPNDEKALFYDNLYQDGKEDFTKKIYGR</sequence>
<keyword evidence="4" id="KW-0046">Antibiotic resistance</keyword>
<dbReference type="Gene3D" id="1.25.40.10">
    <property type="entry name" value="Tetratricopeptide repeat domain"/>
    <property type="match status" value="1"/>
</dbReference>
<dbReference type="Proteomes" id="UP000515842">
    <property type="component" value="Chromosome"/>
</dbReference>
<evidence type="ECO:0000313" key="9">
    <source>
        <dbReference type="Proteomes" id="UP000515842"/>
    </source>
</evidence>
<dbReference type="Proteomes" id="UP000239065">
    <property type="component" value="Unassembled WGS sequence"/>
</dbReference>
<protein>
    <recommendedName>
        <fullName evidence="2">beta-lactamase</fullName>
        <ecNumber evidence="2">3.5.2.6</ecNumber>
    </recommendedName>
</protein>
<reference evidence="7 9" key="2">
    <citation type="journal article" date="2020" name="Front. Microbiol.">
        <title>Genomic Analysis and Antimicrobial Resistance of Aliarcobacter cryaerophilus Strains From German Water Poultry.</title>
        <authorList>
            <person name="Muller E."/>
            <person name="Hotzel H."/>
            <person name="Ahlers C."/>
            <person name="Hanel I."/>
            <person name="Tomaso H."/>
            <person name="Abdel-Glil M.Y."/>
        </authorList>
    </citation>
    <scope>NUCLEOTIDE SEQUENCE [LARGE SCALE GENOMIC DNA]</scope>
    <source>
        <strain evidence="7 9">16CS1285-4</strain>
    </source>
</reference>
<dbReference type="SUPFAM" id="SSF81901">
    <property type="entry name" value="HCP-like"/>
    <property type="match status" value="1"/>
</dbReference>
<dbReference type="Pfam" id="PF08238">
    <property type="entry name" value="Sel1"/>
    <property type="match status" value="3"/>
</dbReference>
<dbReference type="EMBL" id="NXGJ01000004">
    <property type="protein sequence ID" value="PRM88217.1"/>
    <property type="molecule type" value="Genomic_DNA"/>
</dbReference>
<evidence type="ECO:0000256" key="2">
    <source>
        <dbReference type="ARBA" id="ARBA00012865"/>
    </source>
</evidence>
<comment type="catalytic activity">
    <reaction evidence="1">
        <text>a beta-lactam + H2O = a substituted beta-amino acid</text>
        <dbReference type="Rhea" id="RHEA:20401"/>
        <dbReference type="ChEBI" id="CHEBI:15377"/>
        <dbReference type="ChEBI" id="CHEBI:35627"/>
        <dbReference type="ChEBI" id="CHEBI:140347"/>
        <dbReference type="EC" id="3.5.2.6"/>
    </reaction>
</comment>
<feature type="chain" id="PRO_5038227203" description="beta-lactamase" evidence="5">
    <location>
        <begin position="23"/>
        <end position="205"/>
    </location>
</feature>
<evidence type="ECO:0000256" key="4">
    <source>
        <dbReference type="ARBA" id="ARBA00023251"/>
    </source>
</evidence>
<evidence type="ECO:0000313" key="8">
    <source>
        <dbReference type="Proteomes" id="UP000239065"/>
    </source>
</evidence>
<proteinExistence type="predicted"/>
<name>A0A2S9SNP8_9BACT</name>
<feature type="signal peptide" evidence="5">
    <location>
        <begin position="1"/>
        <end position="22"/>
    </location>
</feature>
<organism evidence="6 8">
    <name type="scientific">Aliarcobacter cryaerophilus</name>
    <dbReference type="NCBI Taxonomy" id="28198"/>
    <lineage>
        <taxon>Bacteria</taxon>
        <taxon>Pseudomonadati</taxon>
        <taxon>Campylobacterota</taxon>
        <taxon>Epsilonproteobacteria</taxon>
        <taxon>Campylobacterales</taxon>
        <taxon>Arcobacteraceae</taxon>
        <taxon>Aliarcobacter</taxon>
    </lineage>
</organism>
<dbReference type="GO" id="GO:0046677">
    <property type="term" value="P:response to antibiotic"/>
    <property type="evidence" value="ECO:0007669"/>
    <property type="project" value="UniProtKB-KW"/>
</dbReference>
<dbReference type="AlphaFoldDB" id="A0A2S9SNP8"/>
<accession>A0A2S9SNP8</accession>
<evidence type="ECO:0000313" key="6">
    <source>
        <dbReference type="EMBL" id="PRM88217.1"/>
    </source>
</evidence>
<dbReference type="GO" id="GO:0008800">
    <property type="term" value="F:beta-lactamase activity"/>
    <property type="evidence" value="ECO:0007669"/>
    <property type="project" value="UniProtKB-EC"/>
</dbReference>
<evidence type="ECO:0000256" key="1">
    <source>
        <dbReference type="ARBA" id="ARBA00001526"/>
    </source>
</evidence>
<dbReference type="PROSITE" id="PS51257">
    <property type="entry name" value="PROKAR_LIPOPROTEIN"/>
    <property type="match status" value="1"/>
</dbReference>
<dbReference type="InterPro" id="IPR011990">
    <property type="entry name" value="TPR-like_helical_dom_sf"/>
</dbReference>
<gene>
    <name evidence="6" type="ORF">CJ669_05445</name>
    <name evidence="7" type="ORF">HOO34_00545</name>
</gene>
<dbReference type="EC" id="3.5.2.6" evidence="2"/>
<dbReference type="EMBL" id="CP060693">
    <property type="protein sequence ID" value="QNM91189.1"/>
    <property type="molecule type" value="Genomic_DNA"/>
</dbReference>
<keyword evidence="3" id="KW-1015">Disulfide bond</keyword>
<evidence type="ECO:0000256" key="5">
    <source>
        <dbReference type="SAM" id="SignalP"/>
    </source>
</evidence>
<reference evidence="6 8" key="1">
    <citation type="submission" date="2017-09" db="EMBL/GenBank/DDBJ databases">
        <title>Reassesment of A. cryaerophilus.</title>
        <authorList>
            <person name="Perez-Cataluna A."/>
            <person name="Collado L."/>
            <person name="Salgado O."/>
            <person name="Lefinanco V."/>
            <person name="Figueras M.J."/>
        </authorList>
    </citation>
    <scope>NUCLEOTIDE SEQUENCE [LARGE SCALE GENOMIC DNA]</scope>
    <source>
        <strain evidence="6 8">LMG 9861</strain>
    </source>
</reference>